<feature type="chain" id="PRO_5021246833" evidence="3">
    <location>
        <begin position="19"/>
        <end position="266"/>
    </location>
</feature>
<feature type="transmembrane region" description="Helical" evidence="2">
    <location>
        <begin position="128"/>
        <end position="146"/>
    </location>
</feature>
<feature type="signal peptide" evidence="3">
    <location>
        <begin position="1"/>
        <end position="18"/>
    </location>
</feature>
<protein>
    <submittedName>
        <fullName evidence="4">Uncharacterized protein</fullName>
    </submittedName>
</protein>
<dbReference type="AlphaFoldDB" id="A0A507CT67"/>
<keyword evidence="2" id="KW-0812">Transmembrane</keyword>
<evidence type="ECO:0000256" key="3">
    <source>
        <dbReference type="SAM" id="SignalP"/>
    </source>
</evidence>
<feature type="region of interest" description="Disordered" evidence="1">
    <location>
        <begin position="237"/>
        <end position="266"/>
    </location>
</feature>
<dbReference type="VEuPathDB" id="FungiDB:SeMB42_g05254"/>
<dbReference type="EMBL" id="QEAM01000278">
    <property type="protein sequence ID" value="TPX42288.1"/>
    <property type="molecule type" value="Genomic_DNA"/>
</dbReference>
<keyword evidence="2" id="KW-1133">Transmembrane helix</keyword>
<comment type="caution">
    <text evidence="4">The sequence shown here is derived from an EMBL/GenBank/DDBJ whole genome shotgun (WGS) entry which is preliminary data.</text>
</comment>
<dbReference type="Proteomes" id="UP000320475">
    <property type="component" value="Unassembled WGS sequence"/>
</dbReference>
<reference evidence="4 5" key="1">
    <citation type="journal article" date="2019" name="Sci. Rep.">
        <title>Comparative genomics of chytrid fungi reveal insights into the obligate biotrophic and pathogenic lifestyle of Synchytrium endobioticum.</title>
        <authorList>
            <person name="van de Vossenberg B.T.L.H."/>
            <person name="Warris S."/>
            <person name="Nguyen H.D.T."/>
            <person name="van Gent-Pelzer M.P.E."/>
            <person name="Joly D.L."/>
            <person name="van de Geest H.C."/>
            <person name="Bonants P.J.M."/>
            <person name="Smith D.S."/>
            <person name="Levesque C.A."/>
            <person name="van der Lee T.A.J."/>
        </authorList>
    </citation>
    <scope>NUCLEOTIDE SEQUENCE [LARGE SCALE GENOMIC DNA]</scope>
    <source>
        <strain evidence="4 5">LEV6574</strain>
    </source>
</reference>
<evidence type="ECO:0000256" key="2">
    <source>
        <dbReference type="SAM" id="Phobius"/>
    </source>
</evidence>
<sequence length="266" mass="28272">MLTSNIALVSLFAVLGSCIPNDYPAESSPATGDARWVPPASASMIIKRRKGAVDRTVVMAPDSSMLTALIARGGAISTLTDMAVFASNTIGDGSRHGRYATNTIALYEDPHRSRLVKRDTSLGVKPKLVMFMMGVVAVALVAFSIYKLCRCLGARLSSTYQAHKNAGAVTPVIELQTARIHTPLHAVTRFVSPPQVFSAVSVRAVADQAHLPPMMSSSTIRPNVFTLGSTNLKSRIHGTSGDSLSSVPPPRSVADSGEGRLRTDRD</sequence>
<name>A0A507CT67_9FUNG</name>
<gene>
    <name evidence="4" type="ORF">SeLEV6574_g05672</name>
</gene>
<evidence type="ECO:0000313" key="5">
    <source>
        <dbReference type="Proteomes" id="UP000320475"/>
    </source>
</evidence>
<keyword evidence="2" id="KW-0472">Membrane</keyword>
<evidence type="ECO:0000256" key="1">
    <source>
        <dbReference type="SAM" id="MobiDB-lite"/>
    </source>
</evidence>
<organism evidence="4 5">
    <name type="scientific">Synchytrium endobioticum</name>
    <dbReference type="NCBI Taxonomy" id="286115"/>
    <lineage>
        <taxon>Eukaryota</taxon>
        <taxon>Fungi</taxon>
        <taxon>Fungi incertae sedis</taxon>
        <taxon>Chytridiomycota</taxon>
        <taxon>Chytridiomycota incertae sedis</taxon>
        <taxon>Chytridiomycetes</taxon>
        <taxon>Synchytriales</taxon>
        <taxon>Synchytriaceae</taxon>
        <taxon>Synchytrium</taxon>
    </lineage>
</organism>
<keyword evidence="3" id="KW-0732">Signal</keyword>
<proteinExistence type="predicted"/>
<evidence type="ECO:0000313" key="4">
    <source>
        <dbReference type="EMBL" id="TPX42288.1"/>
    </source>
</evidence>
<accession>A0A507CT67</accession>
<feature type="compositionally biased region" description="Basic and acidic residues" evidence="1">
    <location>
        <begin position="257"/>
        <end position="266"/>
    </location>
</feature>